<keyword evidence="2" id="KW-0808">Transferase</keyword>
<dbReference type="GO" id="GO:0016746">
    <property type="term" value="F:acyltransferase activity"/>
    <property type="evidence" value="ECO:0007669"/>
    <property type="project" value="UniProtKB-KW"/>
</dbReference>
<accession>A0A9D9DID6</accession>
<dbReference type="EMBL" id="JADIMY010000125">
    <property type="protein sequence ID" value="MBO8428184.1"/>
    <property type="molecule type" value="Genomic_DNA"/>
</dbReference>
<evidence type="ECO:0000313" key="3">
    <source>
        <dbReference type="Proteomes" id="UP000823613"/>
    </source>
</evidence>
<protein>
    <submittedName>
        <fullName evidence="2">1-acyl-sn-glycerol-3-phosphate acyltransferase</fullName>
    </submittedName>
</protein>
<name>A0A9D9DID6_9BACL</name>
<evidence type="ECO:0000313" key="2">
    <source>
        <dbReference type="EMBL" id="MBO8428184.1"/>
    </source>
</evidence>
<gene>
    <name evidence="2" type="ORF">IAC58_06555</name>
</gene>
<dbReference type="Pfam" id="PF01553">
    <property type="entry name" value="Acyltransferase"/>
    <property type="match status" value="1"/>
</dbReference>
<keyword evidence="2" id="KW-0012">Acyltransferase</keyword>
<dbReference type="CDD" id="cd07989">
    <property type="entry name" value="LPLAT_AGPAT-like"/>
    <property type="match status" value="1"/>
</dbReference>
<organism evidence="2 3">
    <name type="scientific">Candidatus Onthovivens merdipullorum</name>
    <dbReference type="NCBI Taxonomy" id="2840889"/>
    <lineage>
        <taxon>Bacteria</taxon>
        <taxon>Bacillati</taxon>
        <taxon>Bacillota</taxon>
        <taxon>Bacilli</taxon>
        <taxon>Bacillales</taxon>
        <taxon>Candidatus Onthovivens</taxon>
    </lineage>
</organism>
<dbReference type="Gene3D" id="2.20.28.30">
    <property type="entry name" value="RNA polymerase ii, chain L"/>
    <property type="match status" value="1"/>
</dbReference>
<reference evidence="2" key="2">
    <citation type="journal article" date="2021" name="PeerJ">
        <title>Extensive microbial diversity within the chicken gut microbiome revealed by metagenomics and culture.</title>
        <authorList>
            <person name="Gilroy R."/>
            <person name="Ravi A."/>
            <person name="Getino M."/>
            <person name="Pursley I."/>
            <person name="Horton D.L."/>
            <person name="Alikhan N.F."/>
            <person name="Baker D."/>
            <person name="Gharbi K."/>
            <person name="Hall N."/>
            <person name="Watson M."/>
            <person name="Adriaenssens E.M."/>
            <person name="Foster-Nyarko E."/>
            <person name="Jarju S."/>
            <person name="Secka A."/>
            <person name="Antonio M."/>
            <person name="Oren A."/>
            <person name="Chaudhuri R.R."/>
            <person name="La Ragione R."/>
            <person name="Hildebrand F."/>
            <person name="Pallen M.J."/>
        </authorList>
    </citation>
    <scope>NUCLEOTIDE SEQUENCE</scope>
    <source>
        <strain evidence="2">11159</strain>
    </source>
</reference>
<dbReference type="InterPro" id="IPR002123">
    <property type="entry name" value="Plipid/glycerol_acylTrfase"/>
</dbReference>
<dbReference type="SUPFAM" id="SSF69593">
    <property type="entry name" value="Glycerol-3-phosphate (1)-acyltransferase"/>
    <property type="match status" value="1"/>
</dbReference>
<reference evidence="2" key="1">
    <citation type="submission" date="2020-10" db="EMBL/GenBank/DDBJ databases">
        <authorList>
            <person name="Gilroy R."/>
        </authorList>
    </citation>
    <scope>NUCLEOTIDE SEQUENCE</scope>
    <source>
        <strain evidence="2">11159</strain>
    </source>
</reference>
<feature type="domain" description="Phospholipid/glycerol acyltransferase" evidence="1">
    <location>
        <begin position="49"/>
        <end position="160"/>
    </location>
</feature>
<dbReference type="Proteomes" id="UP000823613">
    <property type="component" value="Unassembled WGS sequence"/>
</dbReference>
<comment type="caution">
    <text evidence="2">The sequence shown here is derived from an EMBL/GenBank/DDBJ whole genome shotgun (WGS) entry which is preliminary data.</text>
</comment>
<evidence type="ECO:0000259" key="1">
    <source>
        <dbReference type="Pfam" id="PF01553"/>
    </source>
</evidence>
<sequence length="419" mass="49092">MKMTIEEKLHSKELKKPNLFIYNLLAYFWKFTVAKKYHIHYSFIDNPKKEKGPYILLSNHASRLDYMFVAIPLLPQRFNFVAGYNEFFRSHLKGIFGLLQEIPKKNFTPDVYPVIQMKKLVKKGGRICLFPEGMSSISGGSQPVALGSAKLLKFLNVPVYVSHIDGGYLTSPKYNIKERHGKVYVTYKKLFNIEDLAKYSVDEITDILNKEIHTDDYEFNLSKQITYKSKEIAKNIHQLLYKCPKCGKEFISISDEESWMCPSCGNKFYLDNAYNIIPTKDSVTFKTPKLWYDYERNEVKKEIANPDFYFEDEVDIGFLPKYKYLKHQATSNIEGKGILRIDHNGITFKGVRNDKDFEFKLTLKETPTYGMCTDASRFYTFVGGEFIEFYPRRNSVIKWFLVTEELHRLHGGLWQDYKK</sequence>
<proteinExistence type="predicted"/>
<dbReference type="AlphaFoldDB" id="A0A9D9DID6"/>